<evidence type="ECO:0000256" key="6">
    <source>
        <dbReference type="ARBA" id="ARBA00022989"/>
    </source>
</evidence>
<evidence type="ECO:0000259" key="10">
    <source>
        <dbReference type="Pfam" id="PF01545"/>
    </source>
</evidence>
<dbReference type="RefSeq" id="WP_213217257.1">
    <property type="nucleotide sequence ID" value="NZ_QTKU01000004.1"/>
</dbReference>
<comment type="caution">
    <text evidence="12">The sequence shown here is derived from an EMBL/GenBank/DDBJ whole genome shotgun (WGS) entry which is preliminary data.</text>
</comment>
<dbReference type="GO" id="GO:0005886">
    <property type="term" value="C:plasma membrane"/>
    <property type="evidence" value="ECO:0007669"/>
    <property type="project" value="UniProtKB-SubCell"/>
</dbReference>
<dbReference type="PANTHER" id="PTHR43840:SF15">
    <property type="entry name" value="MITOCHONDRIAL METAL TRANSPORTER 1-RELATED"/>
    <property type="match status" value="1"/>
</dbReference>
<dbReference type="Pfam" id="PF01545">
    <property type="entry name" value="Cation_efflux"/>
    <property type="match status" value="1"/>
</dbReference>
<dbReference type="EMBL" id="QTKU01000004">
    <property type="protein sequence ID" value="MBS8261941.1"/>
    <property type="molecule type" value="Genomic_DNA"/>
</dbReference>
<evidence type="ECO:0000256" key="1">
    <source>
        <dbReference type="ARBA" id="ARBA00004651"/>
    </source>
</evidence>
<dbReference type="FunFam" id="3.30.70.1350:FF:000002">
    <property type="entry name" value="Ferrous-iron efflux pump FieF"/>
    <property type="match status" value="1"/>
</dbReference>
<dbReference type="Gene3D" id="1.20.1510.10">
    <property type="entry name" value="Cation efflux protein transmembrane domain"/>
    <property type="match status" value="1"/>
</dbReference>
<dbReference type="PANTHER" id="PTHR43840">
    <property type="entry name" value="MITOCHONDRIAL METAL TRANSPORTER 1-RELATED"/>
    <property type="match status" value="1"/>
</dbReference>
<feature type="domain" description="Cation efflux protein transmembrane" evidence="10">
    <location>
        <begin position="12"/>
        <end position="202"/>
    </location>
</feature>
<dbReference type="GO" id="GO:0015093">
    <property type="term" value="F:ferrous iron transmembrane transporter activity"/>
    <property type="evidence" value="ECO:0007669"/>
    <property type="project" value="TreeGrafter"/>
</dbReference>
<dbReference type="GO" id="GO:0015086">
    <property type="term" value="F:cadmium ion transmembrane transporter activity"/>
    <property type="evidence" value="ECO:0007669"/>
    <property type="project" value="TreeGrafter"/>
</dbReference>
<dbReference type="SUPFAM" id="SSF160240">
    <property type="entry name" value="Cation efflux protein cytoplasmic domain-like"/>
    <property type="match status" value="1"/>
</dbReference>
<keyword evidence="4" id="KW-1003">Cell membrane</keyword>
<dbReference type="Gene3D" id="3.30.70.1350">
    <property type="entry name" value="Cation efflux protein, cytoplasmic domain"/>
    <property type="match status" value="1"/>
</dbReference>
<dbReference type="Proteomes" id="UP000705379">
    <property type="component" value="Unassembled WGS sequence"/>
</dbReference>
<dbReference type="InterPro" id="IPR027470">
    <property type="entry name" value="Cation_efflux_CTD"/>
</dbReference>
<name>A0A944CEH3_9HYPH</name>
<dbReference type="GO" id="GO:0006882">
    <property type="term" value="P:intracellular zinc ion homeostasis"/>
    <property type="evidence" value="ECO:0007669"/>
    <property type="project" value="TreeGrafter"/>
</dbReference>
<dbReference type="InterPro" id="IPR002524">
    <property type="entry name" value="Cation_efflux"/>
</dbReference>
<keyword evidence="7 9" id="KW-0472">Membrane</keyword>
<dbReference type="InterPro" id="IPR050291">
    <property type="entry name" value="CDF_Transporter"/>
</dbReference>
<dbReference type="GO" id="GO:0015341">
    <property type="term" value="F:zinc efflux antiporter activity"/>
    <property type="evidence" value="ECO:0007669"/>
    <property type="project" value="TreeGrafter"/>
</dbReference>
<evidence type="ECO:0000256" key="8">
    <source>
        <dbReference type="ARBA" id="ARBA00068882"/>
    </source>
</evidence>
<gene>
    <name evidence="12" type="ORF">DYI23_17060</name>
</gene>
<dbReference type="AlphaFoldDB" id="A0A944CEH3"/>
<feature type="transmembrane region" description="Helical" evidence="9">
    <location>
        <begin position="41"/>
        <end position="59"/>
    </location>
</feature>
<comment type="similarity">
    <text evidence="2">Belongs to the cation diffusion facilitator (CDF) transporter (TC 2.A.4) family.</text>
</comment>
<accession>A0A944CEH3</accession>
<organism evidence="12 13">
    <name type="scientific">Roseibium polysiphoniae</name>
    <dbReference type="NCBI Taxonomy" id="2571221"/>
    <lineage>
        <taxon>Bacteria</taxon>
        <taxon>Pseudomonadati</taxon>
        <taxon>Pseudomonadota</taxon>
        <taxon>Alphaproteobacteria</taxon>
        <taxon>Hyphomicrobiales</taxon>
        <taxon>Stappiaceae</taxon>
        <taxon>Roseibium</taxon>
    </lineage>
</organism>
<evidence type="ECO:0000313" key="12">
    <source>
        <dbReference type="EMBL" id="MBS8261941.1"/>
    </source>
</evidence>
<reference evidence="12" key="1">
    <citation type="submission" date="2018-08" db="EMBL/GenBank/DDBJ databases">
        <authorList>
            <person name="Jin W."/>
            <person name="Wang H."/>
            <person name="Yang Y."/>
            <person name="Li M."/>
            <person name="Liu J."/>
        </authorList>
    </citation>
    <scope>NUCLEOTIDE SEQUENCE</scope>
    <source>
        <strain evidence="12">AESS21</strain>
    </source>
</reference>
<evidence type="ECO:0000256" key="2">
    <source>
        <dbReference type="ARBA" id="ARBA00008114"/>
    </source>
</evidence>
<feature type="transmembrane region" description="Helical" evidence="9">
    <location>
        <begin position="7"/>
        <end position="29"/>
    </location>
</feature>
<keyword evidence="3" id="KW-0813">Transport</keyword>
<proteinExistence type="inferred from homology"/>
<protein>
    <recommendedName>
        <fullName evidence="8">Protein p34</fullName>
    </recommendedName>
</protein>
<dbReference type="InterPro" id="IPR027469">
    <property type="entry name" value="Cation_efflux_TMD_sf"/>
</dbReference>
<feature type="transmembrane region" description="Helical" evidence="9">
    <location>
        <begin position="106"/>
        <end position="129"/>
    </location>
</feature>
<dbReference type="Pfam" id="PF16916">
    <property type="entry name" value="ZT_dimer"/>
    <property type="match status" value="1"/>
</dbReference>
<dbReference type="NCBIfam" id="TIGR01297">
    <property type="entry name" value="CDF"/>
    <property type="match status" value="1"/>
</dbReference>
<evidence type="ECO:0000256" key="7">
    <source>
        <dbReference type="ARBA" id="ARBA00023136"/>
    </source>
</evidence>
<evidence type="ECO:0000256" key="4">
    <source>
        <dbReference type="ARBA" id="ARBA00022475"/>
    </source>
</evidence>
<comment type="subcellular location">
    <subcellularLocation>
        <location evidence="1">Cell membrane</location>
        <topology evidence="1">Multi-pass membrane protein</topology>
    </subcellularLocation>
</comment>
<evidence type="ECO:0000256" key="9">
    <source>
        <dbReference type="SAM" id="Phobius"/>
    </source>
</evidence>
<evidence type="ECO:0000256" key="5">
    <source>
        <dbReference type="ARBA" id="ARBA00022692"/>
    </source>
</evidence>
<feature type="transmembrane region" description="Helical" evidence="9">
    <location>
        <begin position="75"/>
        <end position="100"/>
    </location>
</feature>
<sequence>MDLRFKVALGSIGIGLIVLAMKFAAYYLTGSVALYSDALETIVNVASSIAAVFAVWFASKPADSNHPYGHDKAEYFAAVLVGVMIVLAAVSIFRAAWLGYVNASSVTYSLSGLGMNALAAVINGAWAAILLRVGRSSRSPALVADGKHLVTDVITSLGVLLGVGLVVLTGWHVLDSLLAALVGLNVLWTGWQVVKESISGLMDEAASEDVQATIKDLISEHGDGALEAHDLRTRIAGRVTFVDFHLVVPGEMTVDTAHDICDRIEQAVGKALPGAHVTIHVEPEHKAKHSGIVVL</sequence>
<dbReference type="InterPro" id="IPR058533">
    <property type="entry name" value="Cation_efflux_TM"/>
</dbReference>
<evidence type="ECO:0000259" key="11">
    <source>
        <dbReference type="Pfam" id="PF16916"/>
    </source>
</evidence>
<feature type="domain" description="Cation efflux protein cytoplasmic" evidence="11">
    <location>
        <begin position="207"/>
        <end position="284"/>
    </location>
</feature>
<dbReference type="SUPFAM" id="SSF161111">
    <property type="entry name" value="Cation efflux protein transmembrane domain-like"/>
    <property type="match status" value="1"/>
</dbReference>
<dbReference type="InterPro" id="IPR036837">
    <property type="entry name" value="Cation_efflux_CTD_sf"/>
</dbReference>
<keyword evidence="6 9" id="KW-1133">Transmembrane helix</keyword>
<keyword evidence="5 9" id="KW-0812">Transmembrane</keyword>
<reference evidence="12" key="2">
    <citation type="journal article" date="2021" name="Microorganisms">
        <title>Bacterial Dimethylsulfoniopropionate Biosynthesis in the East China Sea.</title>
        <authorList>
            <person name="Liu J."/>
            <person name="Zhang Y."/>
            <person name="Liu J."/>
            <person name="Zhong H."/>
            <person name="Williams B.T."/>
            <person name="Zheng Y."/>
            <person name="Curson A.R.J."/>
            <person name="Sun C."/>
            <person name="Sun H."/>
            <person name="Song D."/>
            <person name="Wagner Mackenzie B."/>
            <person name="Bermejo Martinez A."/>
            <person name="Todd J.D."/>
            <person name="Zhang X.H."/>
        </authorList>
    </citation>
    <scope>NUCLEOTIDE SEQUENCE</scope>
    <source>
        <strain evidence="12">AESS21</strain>
    </source>
</reference>
<evidence type="ECO:0000256" key="3">
    <source>
        <dbReference type="ARBA" id="ARBA00022448"/>
    </source>
</evidence>
<evidence type="ECO:0000313" key="13">
    <source>
        <dbReference type="Proteomes" id="UP000705379"/>
    </source>
</evidence>
<feature type="transmembrane region" description="Helical" evidence="9">
    <location>
        <begin position="149"/>
        <end position="171"/>
    </location>
</feature>